<dbReference type="AlphaFoldDB" id="A0A0N7IAS8"/>
<accession>A0A0N7IAS8</accession>
<dbReference type="Proteomes" id="UP001217776">
    <property type="component" value="Unassembled WGS sequence"/>
</dbReference>
<reference evidence="1 3" key="1">
    <citation type="journal article" date="2019" name="Nat. Med.">
        <title>A library of human gut bacterial isolates paired with longitudinal multiomics data enables mechanistic microbiome research.</title>
        <authorList>
            <person name="Poyet M."/>
            <person name="Groussin M."/>
            <person name="Gibbons S.M."/>
            <person name="Avila-Pacheco J."/>
            <person name="Jiang X."/>
            <person name="Kearney S.M."/>
            <person name="Perrotta A.R."/>
            <person name="Berdy B."/>
            <person name="Zhao S."/>
            <person name="Lieberman T.D."/>
            <person name="Swanson P.K."/>
            <person name="Smith M."/>
            <person name="Roesemann S."/>
            <person name="Alexander J.E."/>
            <person name="Rich S.A."/>
            <person name="Livny J."/>
            <person name="Vlamakis H."/>
            <person name="Clish C."/>
            <person name="Bullock K."/>
            <person name="Deik A."/>
            <person name="Scott J."/>
            <person name="Pierce K.A."/>
            <person name="Xavier R.J."/>
            <person name="Alm E.J."/>
        </authorList>
    </citation>
    <scope>NUCLEOTIDE SEQUENCE [LARGE SCALE GENOMIC DNA]</scope>
    <source>
        <strain evidence="1 3">BIOML-A162</strain>
    </source>
</reference>
<dbReference type="EMBL" id="WCRY01000001">
    <property type="protein sequence ID" value="KAB4487986.1"/>
    <property type="molecule type" value="Genomic_DNA"/>
</dbReference>
<protein>
    <submittedName>
        <fullName evidence="1">Uncharacterized protein</fullName>
    </submittedName>
</protein>
<gene>
    <name evidence="1" type="ORF">GAN91_00865</name>
    <name evidence="2" type="ORF">PO127_08155</name>
</gene>
<organism evidence="1 3">
    <name type="scientific">Bacteroides thetaiotaomicron</name>
    <dbReference type="NCBI Taxonomy" id="818"/>
    <lineage>
        <taxon>Bacteria</taxon>
        <taxon>Pseudomonadati</taxon>
        <taxon>Bacteroidota</taxon>
        <taxon>Bacteroidia</taxon>
        <taxon>Bacteroidales</taxon>
        <taxon>Bacteroidaceae</taxon>
        <taxon>Bacteroides</taxon>
    </lineage>
</organism>
<comment type="caution">
    <text evidence="1">The sequence shown here is derived from an EMBL/GenBank/DDBJ whole genome shotgun (WGS) entry which is preliminary data.</text>
</comment>
<dbReference type="EMBL" id="JAQNVG010000010">
    <property type="protein sequence ID" value="MDC2235719.1"/>
    <property type="molecule type" value="Genomic_DNA"/>
</dbReference>
<dbReference type="RefSeq" id="WP_008764266.1">
    <property type="nucleotide sequence ID" value="NZ_BAABXH010000002.1"/>
</dbReference>
<dbReference type="GeneID" id="60925198"/>
<proteinExistence type="predicted"/>
<accession>C6IKT6</accession>
<name>A0A0N7IAS8_BACT4</name>
<evidence type="ECO:0000313" key="3">
    <source>
        <dbReference type="Proteomes" id="UP000436858"/>
    </source>
</evidence>
<evidence type="ECO:0000313" key="2">
    <source>
        <dbReference type="EMBL" id="MDC2235719.1"/>
    </source>
</evidence>
<reference evidence="2" key="2">
    <citation type="submission" date="2022-10" db="EMBL/GenBank/DDBJ databases">
        <title>Human gut microbiome strain richness.</title>
        <authorList>
            <person name="Chen-Liaw A."/>
        </authorList>
    </citation>
    <scope>NUCLEOTIDE SEQUENCE</scope>
    <source>
        <strain evidence="2">1001283st1_A3_1001283B150304_161114</strain>
    </source>
</reference>
<sequence length="86" mass="9945">MKTTATLIQQALEQKAIDSMIAYERNLISEQKMGKALNDALQHYSNVEGHRSIVLKGWIIKTIYALKSNQLNDLDRIAFKYIKNEY</sequence>
<dbReference type="Proteomes" id="UP000436858">
    <property type="component" value="Unassembled WGS sequence"/>
</dbReference>
<dbReference type="KEGG" id="btho:Btheta7330_04203"/>
<evidence type="ECO:0000313" key="1">
    <source>
        <dbReference type="EMBL" id="KAB4487986.1"/>
    </source>
</evidence>